<proteinExistence type="predicted"/>
<dbReference type="InterPro" id="IPR002104">
    <property type="entry name" value="Integrase_catalytic"/>
</dbReference>
<comment type="caution">
    <text evidence="4">The sequence shown here is derived from an EMBL/GenBank/DDBJ whole genome shotgun (WGS) entry which is preliminary data.</text>
</comment>
<dbReference type="PANTHER" id="PTHR30349">
    <property type="entry name" value="PHAGE INTEGRASE-RELATED"/>
    <property type="match status" value="1"/>
</dbReference>
<dbReference type="CDD" id="cd00796">
    <property type="entry name" value="INT_Rci_Hp1_C"/>
    <property type="match status" value="1"/>
</dbReference>
<dbReference type="PANTHER" id="PTHR30349:SF88">
    <property type="entry name" value="BLL1584 PROTEIN"/>
    <property type="match status" value="1"/>
</dbReference>
<dbReference type="PROSITE" id="PS51898">
    <property type="entry name" value="TYR_RECOMBINASE"/>
    <property type="match status" value="1"/>
</dbReference>
<dbReference type="Gene3D" id="1.10.150.130">
    <property type="match status" value="1"/>
</dbReference>
<dbReference type="InterPro" id="IPR011010">
    <property type="entry name" value="DNA_brk_join_enz"/>
</dbReference>
<protein>
    <submittedName>
        <fullName evidence="4">Site-specific recombinase, phage integrase family</fullName>
    </submittedName>
</protein>
<dbReference type="EMBL" id="AGCK01000109">
    <property type="protein sequence ID" value="EHM52429.1"/>
    <property type="molecule type" value="Genomic_DNA"/>
</dbReference>
<feature type="non-terminal residue" evidence="4">
    <location>
        <position position="1"/>
    </location>
</feature>
<dbReference type="Gene3D" id="1.10.443.10">
    <property type="entry name" value="Intergrase catalytic core"/>
    <property type="match status" value="1"/>
</dbReference>
<dbReference type="Proteomes" id="UP000004459">
    <property type="component" value="Unassembled WGS sequence"/>
</dbReference>
<dbReference type="AlphaFoldDB" id="G9YPR1"/>
<evidence type="ECO:0000313" key="4">
    <source>
        <dbReference type="EMBL" id="EHM52429.1"/>
    </source>
</evidence>
<dbReference type="InterPro" id="IPR050090">
    <property type="entry name" value="Tyrosine_recombinase_XerCD"/>
</dbReference>
<evidence type="ECO:0000259" key="3">
    <source>
        <dbReference type="PROSITE" id="PS51898"/>
    </source>
</evidence>
<organism evidence="4 5">
    <name type="scientific">Flavonifractor plautii ATCC 29863</name>
    <dbReference type="NCBI Taxonomy" id="411475"/>
    <lineage>
        <taxon>Bacteria</taxon>
        <taxon>Bacillati</taxon>
        <taxon>Bacillota</taxon>
        <taxon>Clostridia</taxon>
        <taxon>Eubacteriales</taxon>
        <taxon>Oscillospiraceae</taxon>
        <taxon>Flavonifractor</taxon>
    </lineage>
</organism>
<evidence type="ECO:0000313" key="5">
    <source>
        <dbReference type="Proteomes" id="UP000004459"/>
    </source>
</evidence>
<feature type="domain" description="Tyr recombinase" evidence="3">
    <location>
        <begin position="129"/>
        <end position="300"/>
    </location>
</feature>
<reference evidence="4 5" key="1">
    <citation type="submission" date="2011-08" db="EMBL/GenBank/DDBJ databases">
        <authorList>
            <person name="Weinstock G."/>
            <person name="Sodergren E."/>
            <person name="Clifton S."/>
            <person name="Fulton L."/>
            <person name="Fulton B."/>
            <person name="Courtney L."/>
            <person name="Fronick C."/>
            <person name="Harrison M."/>
            <person name="Strong C."/>
            <person name="Farmer C."/>
            <person name="Delahaunty K."/>
            <person name="Markovic C."/>
            <person name="Hall O."/>
            <person name="Minx P."/>
            <person name="Tomlinson C."/>
            <person name="Mitreva M."/>
            <person name="Hou S."/>
            <person name="Chen J."/>
            <person name="Wollam A."/>
            <person name="Pepin K.H."/>
            <person name="Johnson M."/>
            <person name="Bhonagiri V."/>
            <person name="Zhang X."/>
            <person name="Suruliraj S."/>
            <person name="Warren W."/>
            <person name="Chinwalla A."/>
            <person name="Mardis E.R."/>
            <person name="Wilson R.K."/>
        </authorList>
    </citation>
    <scope>NUCLEOTIDE SEQUENCE [LARGE SCALE GENOMIC DNA]</scope>
    <source>
        <strain evidence="4 5">ATCC 29863</strain>
    </source>
</reference>
<dbReference type="GO" id="GO:0006310">
    <property type="term" value="P:DNA recombination"/>
    <property type="evidence" value="ECO:0007669"/>
    <property type="project" value="UniProtKB-KW"/>
</dbReference>
<evidence type="ECO:0000256" key="1">
    <source>
        <dbReference type="ARBA" id="ARBA00023125"/>
    </source>
</evidence>
<dbReference type="HOGENOM" id="CLU_916768_0_0_9"/>
<dbReference type="SUPFAM" id="SSF56349">
    <property type="entry name" value="DNA breaking-rejoining enzymes"/>
    <property type="match status" value="1"/>
</dbReference>
<dbReference type="InterPro" id="IPR010998">
    <property type="entry name" value="Integrase_recombinase_N"/>
</dbReference>
<dbReference type="GO" id="GO:0015074">
    <property type="term" value="P:DNA integration"/>
    <property type="evidence" value="ECO:0007669"/>
    <property type="project" value="InterPro"/>
</dbReference>
<gene>
    <name evidence="4" type="ORF">HMPREF0372_01500</name>
</gene>
<dbReference type="Pfam" id="PF00589">
    <property type="entry name" value="Phage_integrase"/>
    <property type="match status" value="1"/>
</dbReference>
<dbReference type="RefSeq" id="WP_007490019.1">
    <property type="nucleotide sequence ID" value="NZ_JH417711.1"/>
</dbReference>
<name>G9YPR1_FLAPL</name>
<keyword evidence="2" id="KW-0233">DNA recombination</keyword>
<accession>G9YPR1</accession>
<dbReference type="GO" id="GO:0003677">
    <property type="term" value="F:DNA binding"/>
    <property type="evidence" value="ECO:0007669"/>
    <property type="project" value="UniProtKB-KW"/>
</dbReference>
<keyword evidence="1" id="KW-0238">DNA-binding</keyword>
<evidence type="ECO:0000256" key="2">
    <source>
        <dbReference type="ARBA" id="ARBA00023172"/>
    </source>
</evidence>
<sequence length="303" mass="33810">QMSNMYCSPTALDKYLASNIPAKSLAVTWGDVYNQWSAKKYAKAGAASIASYKASWARLCVLEKKDMCKVTIDDLQSIIDKDEANGLSKSSISNDKVLMKALFKHAMERDIVYKDYSAFVELPGVEAKHEKGAFDDITMRKLENLASSGFPWADTVLMLCYTGFRVSEFLGLTRFSYHPDGSYLQGGLKTQAGKNRIVPVHPKIMPYLTKWLSRGGKTIICDDDGNAIPAYKYRPLFSKVMEELGLLSATPHWCRHTAASRMRMAGVDEVAIKRILGHSDGDVTEHYTHVDVSFLAKEIQKVS</sequence>
<dbReference type="InterPro" id="IPR013762">
    <property type="entry name" value="Integrase-like_cat_sf"/>
</dbReference>